<dbReference type="InterPro" id="IPR038717">
    <property type="entry name" value="Tc1-like_DDE_dom"/>
</dbReference>
<gene>
    <name evidence="2" type="ORF">ACFSXZ_27570</name>
</gene>
<sequence>MRTDHHADTTWAPVGRIPVRSTGGRHVVNMISAITAQGALRFAVFDGSLDAKRFIEFCNRLMHDTDGPVYLVLDGHPAHRARVTKRFADATHGQLRLSFLPGYSPEINPDGWVRKNVKHDRVGKAGTTGADDLKTKALGALRRLQKLPQLVRAFFPRPHCVLMRPGNGGILLNQGGA</sequence>
<accession>A0ABW5FZP6</accession>
<name>A0ABW5FZP6_9PSEU</name>
<feature type="domain" description="Tc1-like transposase DDE" evidence="1">
    <location>
        <begin position="4"/>
        <end position="118"/>
    </location>
</feature>
<dbReference type="Gene3D" id="3.30.420.10">
    <property type="entry name" value="Ribonuclease H-like superfamily/Ribonuclease H"/>
    <property type="match status" value="1"/>
</dbReference>
<keyword evidence="3" id="KW-1185">Reference proteome</keyword>
<comment type="caution">
    <text evidence="2">The sequence shown here is derived from an EMBL/GenBank/DDBJ whole genome shotgun (WGS) entry which is preliminary data.</text>
</comment>
<evidence type="ECO:0000259" key="1">
    <source>
        <dbReference type="Pfam" id="PF13358"/>
    </source>
</evidence>
<reference evidence="3" key="1">
    <citation type="journal article" date="2019" name="Int. J. Syst. Evol. Microbiol.">
        <title>The Global Catalogue of Microorganisms (GCM) 10K type strain sequencing project: providing services to taxonomists for standard genome sequencing and annotation.</title>
        <authorList>
            <consortium name="The Broad Institute Genomics Platform"/>
            <consortium name="The Broad Institute Genome Sequencing Center for Infectious Disease"/>
            <person name="Wu L."/>
            <person name="Ma J."/>
        </authorList>
    </citation>
    <scope>NUCLEOTIDE SEQUENCE [LARGE SCALE GENOMIC DNA]</scope>
    <source>
        <strain evidence="3">CGMCC 4.7645</strain>
    </source>
</reference>
<dbReference type="RefSeq" id="WP_378268124.1">
    <property type="nucleotide sequence ID" value="NZ_JBHUKR010000016.1"/>
</dbReference>
<dbReference type="Proteomes" id="UP001597417">
    <property type="component" value="Unassembled WGS sequence"/>
</dbReference>
<dbReference type="InterPro" id="IPR036397">
    <property type="entry name" value="RNaseH_sf"/>
</dbReference>
<proteinExistence type="predicted"/>
<evidence type="ECO:0000313" key="3">
    <source>
        <dbReference type="Proteomes" id="UP001597417"/>
    </source>
</evidence>
<evidence type="ECO:0000313" key="2">
    <source>
        <dbReference type="EMBL" id="MFD2420094.1"/>
    </source>
</evidence>
<dbReference type="Pfam" id="PF13358">
    <property type="entry name" value="DDE_3"/>
    <property type="match status" value="1"/>
</dbReference>
<dbReference type="EMBL" id="JBHUKR010000016">
    <property type="protein sequence ID" value="MFD2420094.1"/>
    <property type="molecule type" value="Genomic_DNA"/>
</dbReference>
<organism evidence="2 3">
    <name type="scientific">Amycolatopsis pigmentata</name>
    <dbReference type="NCBI Taxonomy" id="450801"/>
    <lineage>
        <taxon>Bacteria</taxon>
        <taxon>Bacillati</taxon>
        <taxon>Actinomycetota</taxon>
        <taxon>Actinomycetes</taxon>
        <taxon>Pseudonocardiales</taxon>
        <taxon>Pseudonocardiaceae</taxon>
        <taxon>Amycolatopsis</taxon>
    </lineage>
</organism>
<protein>
    <submittedName>
        <fullName evidence="2">Transposase</fullName>
    </submittedName>
</protein>